<dbReference type="Proteomes" id="UP000038040">
    <property type="component" value="Unplaced"/>
</dbReference>
<feature type="compositionally biased region" description="Basic and acidic residues" evidence="1">
    <location>
        <begin position="216"/>
        <end position="225"/>
    </location>
</feature>
<evidence type="ECO:0000313" key="5">
    <source>
        <dbReference type="WBParaSite" id="DME_0000484901-mRNA-1"/>
    </source>
</evidence>
<accession>A0A0N4UC69</accession>
<organism evidence="3 5">
    <name type="scientific">Dracunculus medinensis</name>
    <name type="common">Guinea worm</name>
    <dbReference type="NCBI Taxonomy" id="318479"/>
    <lineage>
        <taxon>Eukaryota</taxon>
        <taxon>Metazoa</taxon>
        <taxon>Ecdysozoa</taxon>
        <taxon>Nematoda</taxon>
        <taxon>Chromadorea</taxon>
        <taxon>Rhabditida</taxon>
        <taxon>Spirurina</taxon>
        <taxon>Dracunculoidea</taxon>
        <taxon>Dracunculidae</taxon>
        <taxon>Dracunculus</taxon>
    </lineage>
</organism>
<feature type="region of interest" description="Disordered" evidence="1">
    <location>
        <begin position="1"/>
        <end position="33"/>
    </location>
</feature>
<name>A0A0N4UC69_DRAME</name>
<reference evidence="2 4" key="2">
    <citation type="submission" date="2018-11" db="EMBL/GenBank/DDBJ databases">
        <authorList>
            <consortium name="Pathogen Informatics"/>
        </authorList>
    </citation>
    <scope>NUCLEOTIDE SEQUENCE [LARGE SCALE GENOMIC DNA]</scope>
</reference>
<gene>
    <name evidence="2" type="ORF">DME_LOCUS8732</name>
</gene>
<feature type="compositionally biased region" description="Basic and acidic residues" evidence="1">
    <location>
        <begin position="11"/>
        <end position="33"/>
    </location>
</feature>
<feature type="region of interest" description="Disordered" evidence="1">
    <location>
        <begin position="187"/>
        <end position="225"/>
    </location>
</feature>
<dbReference type="WBParaSite" id="DME_0000484901-mRNA-1">
    <property type="protein sequence ID" value="DME_0000484901-mRNA-1"/>
    <property type="gene ID" value="DME_0000484901"/>
</dbReference>
<proteinExistence type="predicted"/>
<feature type="compositionally biased region" description="Basic and acidic residues" evidence="1">
    <location>
        <begin position="197"/>
        <end position="208"/>
    </location>
</feature>
<evidence type="ECO:0000256" key="1">
    <source>
        <dbReference type="SAM" id="MobiDB-lite"/>
    </source>
</evidence>
<protein>
    <submittedName>
        <fullName evidence="2 5">Uncharacterized protein</fullName>
    </submittedName>
</protein>
<dbReference type="AlphaFoldDB" id="A0A0N4UC69"/>
<reference evidence="5" key="1">
    <citation type="submission" date="2017-02" db="UniProtKB">
        <authorList>
            <consortium name="WormBaseParasite"/>
        </authorList>
    </citation>
    <scope>IDENTIFICATION</scope>
</reference>
<keyword evidence="4" id="KW-1185">Reference proteome</keyword>
<feature type="compositionally biased region" description="Polar residues" evidence="1">
    <location>
        <begin position="74"/>
        <end position="89"/>
    </location>
</feature>
<dbReference type="Proteomes" id="UP000274756">
    <property type="component" value="Unassembled WGS sequence"/>
</dbReference>
<evidence type="ECO:0000313" key="4">
    <source>
        <dbReference type="Proteomes" id="UP000274756"/>
    </source>
</evidence>
<evidence type="ECO:0000313" key="3">
    <source>
        <dbReference type="Proteomes" id="UP000038040"/>
    </source>
</evidence>
<evidence type="ECO:0000313" key="2">
    <source>
        <dbReference type="EMBL" id="VDN58759.1"/>
    </source>
</evidence>
<sequence length="225" mass="26048">MNNKTIENEDNEKIQQNKGKLVENEETKEKSLDENFQKINRSMEKGRTPFTISLVDLQERITQPVSRIVEPQMSDANLLSPTSDQSAEQKNNETEKKLPKTPAMLRVRNTADTFFHYRSPVDFKRPDGSIDNPCLKHFFSRNPLAPRMPGTLQNRSERRSFGDLKKKHGKEMIGPQKEIMKVLEDKVAEAEEEIEEKGEKVESQKEELNADEMSLEDEKTKKDEQ</sequence>
<dbReference type="EMBL" id="UYYG01001171">
    <property type="protein sequence ID" value="VDN58759.1"/>
    <property type="molecule type" value="Genomic_DNA"/>
</dbReference>
<feature type="region of interest" description="Disordered" evidence="1">
    <location>
        <begin position="67"/>
        <end position="100"/>
    </location>
</feature>